<dbReference type="RefSeq" id="XP_069224833.1">
    <property type="nucleotide sequence ID" value="XM_069378132.1"/>
</dbReference>
<name>A0AB34K9Q1_9PEZI</name>
<dbReference type="Proteomes" id="UP000803884">
    <property type="component" value="Unassembled WGS sequence"/>
</dbReference>
<reference evidence="4 5" key="1">
    <citation type="journal article" date="2020" name="Microbiol. Resour. Announc.">
        <title>Draft Genome Sequence of a Cladosporium Species Isolated from the Mesophotic Ascidian Didemnum maculosum.</title>
        <authorList>
            <person name="Gioti A."/>
            <person name="Siaperas R."/>
            <person name="Nikolaivits E."/>
            <person name="Le Goff G."/>
            <person name="Ouazzani J."/>
            <person name="Kotoulas G."/>
            <person name="Topakas E."/>
        </authorList>
    </citation>
    <scope>NUCLEOTIDE SEQUENCE [LARGE SCALE GENOMIC DNA]</scope>
    <source>
        <strain evidence="4 5">TM138-S3</strain>
    </source>
</reference>
<dbReference type="InterPro" id="IPR013087">
    <property type="entry name" value="Znf_C2H2_type"/>
</dbReference>
<evidence type="ECO:0000256" key="1">
    <source>
        <dbReference type="PROSITE-ProRule" id="PRU00042"/>
    </source>
</evidence>
<keyword evidence="1" id="KW-0862">Zinc</keyword>
<feature type="compositionally biased region" description="Low complexity" evidence="2">
    <location>
        <begin position="7"/>
        <end position="21"/>
    </location>
</feature>
<protein>
    <recommendedName>
        <fullName evidence="3">C2H2-type domain-containing protein</fullName>
    </recommendedName>
</protein>
<comment type="caution">
    <text evidence="4">The sequence shown here is derived from an EMBL/GenBank/DDBJ whole genome shotgun (WGS) entry which is preliminary data.</text>
</comment>
<organism evidence="4 5">
    <name type="scientific">Cladosporium halotolerans</name>
    <dbReference type="NCBI Taxonomy" id="1052096"/>
    <lineage>
        <taxon>Eukaryota</taxon>
        <taxon>Fungi</taxon>
        <taxon>Dikarya</taxon>
        <taxon>Ascomycota</taxon>
        <taxon>Pezizomycotina</taxon>
        <taxon>Dothideomycetes</taxon>
        <taxon>Dothideomycetidae</taxon>
        <taxon>Cladosporiales</taxon>
        <taxon>Cladosporiaceae</taxon>
        <taxon>Cladosporium</taxon>
    </lineage>
</organism>
<keyword evidence="1" id="KW-0863">Zinc-finger</keyword>
<proteinExistence type="predicted"/>
<dbReference type="EMBL" id="JAAQHG020000219">
    <property type="protein sequence ID" value="KAL1581724.1"/>
    <property type="molecule type" value="Genomic_DNA"/>
</dbReference>
<feature type="region of interest" description="Disordered" evidence="2">
    <location>
        <begin position="1"/>
        <end position="28"/>
    </location>
</feature>
<evidence type="ECO:0000313" key="4">
    <source>
        <dbReference type="EMBL" id="KAL1581724.1"/>
    </source>
</evidence>
<dbReference type="AlphaFoldDB" id="A0AB34K9Q1"/>
<dbReference type="GO" id="GO:0008270">
    <property type="term" value="F:zinc ion binding"/>
    <property type="evidence" value="ECO:0007669"/>
    <property type="project" value="UniProtKB-KW"/>
</dbReference>
<dbReference type="PROSITE" id="PS50157">
    <property type="entry name" value="ZINC_FINGER_C2H2_2"/>
    <property type="match status" value="1"/>
</dbReference>
<dbReference type="GeneID" id="96010970"/>
<evidence type="ECO:0000313" key="5">
    <source>
        <dbReference type="Proteomes" id="UP000803884"/>
    </source>
</evidence>
<evidence type="ECO:0000256" key="2">
    <source>
        <dbReference type="SAM" id="MobiDB-lite"/>
    </source>
</evidence>
<keyword evidence="5" id="KW-1185">Reference proteome</keyword>
<gene>
    <name evidence="4" type="ORF">WHR41_09529</name>
</gene>
<keyword evidence="1" id="KW-0479">Metal-binding</keyword>
<evidence type="ECO:0000259" key="3">
    <source>
        <dbReference type="PROSITE" id="PS50157"/>
    </source>
</evidence>
<sequence length="113" mass="12026">MEIPSCASAVRNASNNNARPPAQKKNQYPCPLAKQANCSESFTTSGHASRHAKKHAAKKDAFFRVQQSLYTPATLEAGVEQQLANQQPPPPGADACHPGSDATIASIASQREQ</sequence>
<accession>A0AB34K9Q1</accession>
<feature type="region of interest" description="Disordered" evidence="2">
    <location>
        <begin position="79"/>
        <end position="113"/>
    </location>
</feature>
<feature type="domain" description="C2H2-type" evidence="3">
    <location>
        <begin position="28"/>
        <end position="60"/>
    </location>
</feature>